<dbReference type="PANTHER" id="PTHR33204">
    <property type="entry name" value="TRANSCRIPTIONAL REGULATOR, MARR FAMILY"/>
    <property type="match status" value="1"/>
</dbReference>
<keyword evidence="1" id="KW-0805">Transcription regulation</keyword>
<gene>
    <name evidence="5" type="ORF">HH308_17565</name>
</gene>
<comment type="caution">
    <text evidence="5">The sequence shown here is derived from an EMBL/GenBank/DDBJ whole genome shotgun (WGS) entry which is preliminary data.</text>
</comment>
<evidence type="ECO:0000256" key="2">
    <source>
        <dbReference type="ARBA" id="ARBA00023125"/>
    </source>
</evidence>
<dbReference type="PANTHER" id="PTHR33204:SF18">
    <property type="entry name" value="TRANSCRIPTIONAL REGULATORY PROTEIN"/>
    <property type="match status" value="1"/>
</dbReference>
<reference evidence="5 6" key="1">
    <citation type="submission" date="2020-04" db="EMBL/GenBank/DDBJ databases">
        <title>Gordonia sp. nov. TBRC 11910.</title>
        <authorList>
            <person name="Suriyachadkun C."/>
        </authorList>
    </citation>
    <scope>NUCLEOTIDE SEQUENCE [LARGE SCALE GENOMIC DNA]</scope>
    <source>
        <strain evidence="5 6">TBRC 11910</strain>
    </source>
</reference>
<organism evidence="5 6">
    <name type="scientific">Gordonia asplenii</name>
    <dbReference type="NCBI Taxonomy" id="2725283"/>
    <lineage>
        <taxon>Bacteria</taxon>
        <taxon>Bacillati</taxon>
        <taxon>Actinomycetota</taxon>
        <taxon>Actinomycetes</taxon>
        <taxon>Mycobacteriales</taxon>
        <taxon>Gordoniaceae</taxon>
        <taxon>Gordonia</taxon>
    </lineage>
</organism>
<evidence type="ECO:0000256" key="3">
    <source>
        <dbReference type="ARBA" id="ARBA00023163"/>
    </source>
</evidence>
<dbReference type="Gene3D" id="1.10.10.10">
    <property type="entry name" value="Winged helix-like DNA-binding domain superfamily/Winged helix DNA-binding domain"/>
    <property type="match status" value="1"/>
</dbReference>
<dbReference type="AlphaFoldDB" id="A0A848KVZ5"/>
<dbReference type="EMBL" id="JABBNB010000019">
    <property type="protein sequence ID" value="NMO03024.1"/>
    <property type="molecule type" value="Genomic_DNA"/>
</dbReference>
<protein>
    <submittedName>
        <fullName evidence="5">Helix-turn-helix transcriptional regulator</fullName>
    </submittedName>
</protein>
<accession>A0A848KVZ5</accession>
<dbReference type="InterPro" id="IPR002577">
    <property type="entry name" value="HTH_HxlR"/>
</dbReference>
<dbReference type="InterPro" id="IPR036388">
    <property type="entry name" value="WH-like_DNA-bd_sf"/>
</dbReference>
<feature type="domain" description="HTH hxlR-type" evidence="4">
    <location>
        <begin position="8"/>
        <end position="107"/>
    </location>
</feature>
<keyword evidence="3" id="KW-0804">Transcription</keyword>
<evidence type="ECO:0000256" key="1">
    <source>
        <dbReference type="ARBA" id="ARBA00023015"/>
    </source>
</evidence>
<evidence type="ECO:0000313" key="6">
    <source>
        <dbReference type="Proteomes" id="UP000550729"/>
    </source>
</evidence>
<keyword evidence="6" id="KW-1185">Reference proteome</keyword>
<dbReference type="PROSITE" id="PS51118">
    <property type="entry name" value="HTH_HXLR"/>
    <property type="match status" value="1"/>
</dbReference>
<keyword evidence="2" id="KW-0238">DNA-binding</keyword>
<dbReference type="GO" id="GO:0003677">
    <property type="term" value="F:DNA binding"/>
    <property type="evidence" value="ECO:0007669"/>
    <property type="project" value="UniProtKB-KW"/>
</dbReference>
<dbReference type="SUPFAM" id="SSF46785">
    <property type="entry name" value="Winged helix' DNA-binding domain"/>
    <property type="match status" value="1"/>
</dbReference>
<evidence type="ECO:0000313" key="5">
    <source>
        <dbReference type="EMBL" id="NMO03024.1"/>
    </source>
</evidence>
<dbReference type="Proteomes" id="UP000550729">
    <property type="component" value="Unassembled WGS sequence"/>
</dbReference>
<name>A0A848KVZ5_9ACTN</name>
<dbReference type="RefSeq" id="WP_170195530.1">
    <property type="nucleotide sequence ID" value="NZ_JABBNB010000019.1"/>
</dbReference>
<sequence>MRSYDQYCSVAKALDVVGDRWTLLIVRELLLQGGSRYADLVRGLPGISTNLLAERLKTLEAQGLVARYDAPPPIGTTLYELTDAGRDLEPVIRSLVRFGARYMAAPTSTETFRSHWLAFPISELLDDADPTAPPVVVEARVAEAPAFIEIADGEIRTTLVRPSTPPSLTIEGNAQLALGLLTRQVDVELARQLGLGLTGDLTVLQRLRFNGPHVVDDPADLASER</sequence>
<proteinExistence type="predicted"/>
<dbReference type="Pfam" id="PF01638">
    <property type="entry name" value="HxlR"/>
    <property type="match status" value="1"/>
</dbReference>
<dbReference type="InterPro" id="IPR036390">
    <property type="entry name" value="WH_DNA-bd_sf"/>
</dbReference>
<evidence type="ECO:0000259" key="4">
    <source>
        <dbReference type="PROSITE" id="PS51118"/>
    </source>
</evidence>